<feature type="region of interest" description="Disordered" evidence="1">
    <location>
        <begin position="73"/>
        <end position="93"/>
    </location>
</feature>
<sequence length="93" mass="9662">MTTHQADPAAASEPAALLHFHALFLDTQLDLVLSPGLGRRMRAAFARLVTGGGDGDGPSVQGGCGVTACVPEQAHVPEEEGQTRVPEEKGTTR</sequence>
<evidence type="ECO:0000256" key="1">
    <source>
        <dbReference type="SAM" id="MobiDB-lite"/>
    </source>
</evidence>
<proteinExistence type="predicted"/>
<dbReference type="AlphaFoldDB" id="A0A6H9UQV8"/>
<reference evidence="2 3" key="1">
    <citation type="submission" date="2019-09" db="EMBL/GenBank/DDBJ databases">
        <title>Screening of Novel Bioactive Compounds from Soil-Associated.</title>
        <authorList>
            <person name="Zhao S."/>
        </authorList>
    </citation>
    <scope>NUCLEOTIDE SEQUENCE [LARGE SCALE GENOMIC DNA]</scope>
    <source>
        <strain evidence="2 3">HIT-DPA4</strain>
    </source>
</reference>
<gene>
    <name evidence="2" type="ORF">F7R91_34975</name>
</gene>
<organism evidence="2 3">
    <name type="scientific">Streptomyces luteolifulvus</name>
    <dbReference type="NCBI Taxonomy" id="2615112"/>
    <lineage>
        <taxon>Bacteria</taxon>
        <taxon>Bacillati</taxon>
        <taxon>Actinomycetota</taxon>
        <taxon>Actinomycetes</taxon>
        <taxon>Kitasatosporales</taxon>
        <taxon>Streptomycetaceae</taxon>
        <taxon>Streptomyces</taxon>
    </lineage>
</organism>
<feature type="compositionally biased region" description="Basic and acidic residues" evidence="1">
    <location>
        <begin position="75"/>
        <end position="93"/>
    </location>
</feature>
<protein>
    <submittedName>
        <fullName evidence="2">Uncharacterized protein</fullName>
    </submittedName>
</protein>
<evidence type="ECO:0000313" key="2">
    <source>
        <dbReference type="EMBL" id="KAB1140660.1"/>
    </source>
</evidence>
<dbReference type="RefSeq" id="WP_150956523.1">
    <property type="nucleotide sequence ID" value="NZ_VZRB01000039.1"/>
</dbReference>
<accession>A0A6H9UQV8</accession>
<name>A0A6H9UQV8_9ACTN</name>
<keyword evidence="3" id="KW-1185">Reference proteome</keyword>
<comment type="caution">
    <text evidence="2">The sequence shown here is derived from an EMBL/GenBank/DDBJ whole genome shotgun (WGS) entry which is preliminary data.</text>
</comment>
<evidence type="ECO:0000313" key="3">
    <source>
        <dbReference type="Proteomes" id="UP000442707"/>
    </source>
</evidence>
<dbReference type="Proteomes" id="UP000442707">
    <property type="component" value="Unassembled WGS sequence"/>
</dbReference>
<dbReference type="EMBL" id="VZRB01000039">
    <property type="protein sequence ID" value="KAB1140660.1"/>
    <property type="molecule type" value="Genomic_DNA"/>
</dbReference>